<dbReference type="InterPro" id="IPR053245">
    <property type="entry name" value="MitoProcess-Associated"/>
</dbReference>
<dbReference type="SUPFAM" id="SSF50985">
    <property type="entry name" value="RCC1/BLIP-II"/>
    <property type="match status" value="1"/>
</dbReference>
<dbReference type="InterPro" id="IPR000408">
    <property type="entry name" value="Reg_chr_condens"/>
</dbReference>
<reference evidence="3 4" key="1">
    <citation type="journal article" date="2011" name="J. Gen. Appl. Microbiol.">
        <title>Draft genome sequencing of the enigmatic yeast Saitoella complicata.</title>
        <authorList>
            <person name="Nishida H."/>
            <person name="Hamamoto M."/>
            <person name="Sugiyama J."/>
        </authorList>
    </citation>
    <scope>NUCLEOTIDE SEQUENCE [LARGE SCALE GENOMIC DNA]</scope>
    <source>
        <strain evidence="3 4">NRRL Y-17804</strain>
    </source>
</reference>
<dbReference type="PROSITE" id="PS50012">
    <property type="entry name" value="RCC1_3"/>
    <property type="match status" value="1"/>
</dbReference>
<gene>
    <name evidence="3" type="ORF">G7K_6649-t1</name>
</gene>
<dbReference type="OrthoDB" id="10256179at2759"/>
<accession>A0A0E9NSE2</accession>
<organism evidence="3 4">
    <name type="scientific">Saitoella complicata (strain BCRC 22490 / CBS 7301 / JCM 7358 / NBRC 10748 / NRRL Y-17804)</name>
    <dbReference type="NCBI Taxonomy" id="698492"/>
    <lineage>
        <taxon>Eukaryota</taxon>
        <taxon>Fungi</taxon>
        <taxon>Dikarya</taxon>
        <taxon>Ascomycota</taxon>
        <taxon>Taphrinomycotina</taxon>
        <taxon>Taphrinomycotina incertae sedis</taxon>
        <taxon>Saitoella</taxon>
    </lineage>
</organism>
<dbReference type="GO" id="GO:0034551">
    <property type="term" value="P:mitochondrial respiratory chain complex III assembly"/>
    <property type="evidence" value="ECO:0007669"/>
    <property type="project" value="TreeGrafter"/>
</dbReference>
<evidence type="ECO:0000313" key="4">
    <source>
        <dbReference type="Proteomes" id="UP000033140"/>
    </source>
</evidence>
<dbReference type="STRING" id="698492.A0A0E9NSE2"/>
<evidence type="ECO:0000256" key="1">
    <source>
        <dbReference type="PROSITE-ProRule" id="PRU00235"/>
    </source>
</evidence>
<feature type="region of interest" description="Disordered" evidence="2">
    <location>
        <begin position="436"/>
        <end position="469"/>
    </location>
</feature>
<dbReference type="RefSeq" id="XP_019027543.1">
    <property type="nucleotide sequence ID" value="XM_019168842.1"/>
</dbReference>
<dbReference type="AlphaFoldDB" id="A0A0E9NSE2"/>
<name>A0A0E9NSE2_SAICN</name>
<feature type="repeat" description="RCC1" evidence="1">
    <location>
        <begin position="289"/>
        <end position="349"/>
    </location>
</feature>
<dbReference type="EMBL" id="BACD03000074">
    <property type="protein sequence ID" value="GAO52576.1"/>
    <property type="molecule type" value="Genomic_DNA"/>
</dbReference>
<reference evidence="3 4" key="2">
    <citation type="journal article" date="2014" name="J. Gen. Appl. Microbiol.">
        <title>The early diverging ascomycetous budding yeast Saitoella complicata has three histone deacetylases belonging to the Clr6, Hos2, and Rpd3 lineages.</title>
        <authorList>
            <person name="Nishida H."/>
            <person name="Matsumoto T."/>
            <person name="Kondo S."/>
            <person name="Hamamoto M."/>
            <person name="Yoshikawa H."/>
        </authorList>
    </citation>
    <scope>NUCLEOTIDE SEQUENCE [LARGE SCALE GENOMIC DNA]</scope>
    <source>
        <strain evidence="3 4">NRRL Y-17804</strain>
    </source>
</reference>
<dbReference type="PRINTS" id="PR00633">
    <property type="entry name" value="RCCNDNSATION"/>
</dbReference>
<dbReference type="PANTHER" id="PTHR47563:SF1">
    <property type="entry name" value="PROTEIN FMP25, MITOCHONDRIAL"/>
    <property type="match status" value="1"/>
</dbReference>
<dbReference type="GO" id="GO:0005743">
    <property type="term" value="C:mitochondrial inner membrane"/>
    <property type="evidence" value="ECO:0007669"/>
    <property type="project" value="TreeGrafter"/>
</dbReference>
<dbReference type="Proteomes" id="UP000033140">
    <property type="component" value="Unassembled WGS sequence"/>
</dbReference>
<dbReference type="OMA" id="EPRNENI"/>
<comment type="caution">
    <text evidence="3">The sequence shown here is derived from an EMBL/GenBank/DDBJ whole genome shotgun (WGS) entry which is preliminary data.</text>
</comment>
<dbReference type="Gene3D" id="2.130.10.30">
    <property type="entry name" value="Regulator of chromosome condensation 1/beta-lactamase-inhibitor protein II"/>
    <property type="match status" value="2"/>
</dbReference>
<dbReference type="PANTHER" id="PTHR47563">
    <property type="entry name" value="PROTEIN FMP25, MITOCHONDRIAL"/>
    <property type="match status" value="1"/>
</dbReference>
<dbReference type="InterPro" id="IPR009091">
    <property type="entry name" value="RCC1/BLIP-II"/>
</dbReference>
<reference evidence="3 4" key="3">
    <citation type="journal article" date="2015" name="Genome Announc.">
        <title>Draft Genome Sequence of the Archiascomycetous Yeast Saitoella complicata.</title>
        <authorList>
            <person name="Yamauchi K."/>
            <person name="Kondo S."/>
            <person name="Hamamoto M."/>
            <person name="Takahashi Y."/>
            <person name="Ogura Y."/>
            <person name="Hayashi T."/>
            <person name="Nishida H."/>
        </authorList>
    </citation>
    <scope>NUCLEOTIDE SEQUENCE [LARGE SCALE GENOMIC DNA]</scope>
    <source>
        <strain evidence="3 4">NRRL Y-17804</strain>
    </source>
</reference>
<proteinExistence type="predicted"/>
<dbReference type="PROSITE" id="PS00626">
    <property type="entry name" value="RCC1_2"/>
    <property type="match status" value="1"/>
</dbReference>
<keyword evidence="4" id="KW-1185">Reference proteome</keyword>
<protein>
    <submittedName>
        <fullName evidence="3">Uncharacterized protein</fullName>
    </submittedName>
</protein>
<feature type="compositionally biased region" description="Polar residues" evidence="2">
    <location>
        <begin position="460"/>
        <end position="469"/>
    </location>
</feature>
<evidence type="ECO:0000256" key="2">
    <source>
        <dbReference type="SAM" id="MobiDB-lite"/>
    </source>
</evidence>
<evidence type="ECO:0000313" key="3">
    <source>
        <dbReference type="EMBL" id="GAO52576.1"/>
    </source>
</evidence>
<dbReference type="Pfam" id="PF13540">
    <property type="entry name" value="RCC1_2"/>
    <property type="match status" value="1"/>
</dbReference>
<dbReference type="Pfam" id="PF00415">
    <property type="entry name" value="RCC1"/>
    <property type="match status" value="1"/>
</dbReference>
<sequence>MFAAGRRQAYAAASRQIRTVHSAAFSSQRRSTAIVLLGLSGAVATYGVYAYNSSSPIDLKEARDQKFQLISGVEADVQGPGVFAWGSNLGGVLAPTSKEERVLSPRRLKFLDAVVLRDLALREDVGVAVTENGDLLQWGVGYSGLPRATIAEPEVTLKGKNVVQVSLSESHVFALSKGGKVYALPISKAEQQSGTKPSESAWWGLGLYSRPSDISYVTIDAKLNSFEKFKSIAAGHAHLLLLTSSSRLLTVPMITAAPFTAVPLPNIPELPITQIATGDLHSLALAADGSVYSWGHNELGQCGQDFAKNTTVVAEPTPVPLNLCYPRVARIQCIAIAAGGHSSFYVVKNGEQKTDVFSSGFGQYGQLGNGSFSQSQYRPTKLKSISSLTEYSEAAGTSVPIGIKSLVCGLTAAGVVLDNASVDGFGRDLLTWGTGATGNGKKNNVSTPAPVPTGEGKTASEGSRLQLQPQRKVSFEKDGKTRWVNVEDTIIAGRGVMAMYSRAV</sequence>